<dbReference type="RefSeq" id="WP_123041380.1">
    <property type="nucleotide sequence ID" value="NZ_CP033433.1"/>
</dbReference>
<evidence type="ECO:0000313" key="2">
    <source>
        <dbReference type="EMBL" id="AYQ73298.1"/>
    </source>
</evidence>
<organism evidence="2 3">
    <name type="scientific">Cohnella candidum</name>
    <dbReference type="NCBI Taxonomy" id="2674991"/>
    <lineage>
        <taxon>Bacteria</taxon>
        <taxon>Bacillati</taxon>
        <taxon>Bacillota</taxon>
        <taxon>Bacilli</taxon>
        <taxon>Bacillales</taxon>
        <taxon>Paenibacillaceae</taxon>
        <taxon>Cohnella</taxon>
    </lineage>
</organism>
<name>A0A3G3JYG8_9BACL</name>
<evidence type="ECO:0000256" key="1">
    <source>
        <dbReference type="SAM" id="Phobius"/>
    </source>
</evidence>
<keyword evidence="1" id="KW-0472">Membrane</keyword>
<feature type="transmembrane region" description="Helical" evidence="1">
    <location>
        <begin position="94"/>
        <end position="110"/>
    </location>
</feature>
<feature type="transmembrane region" description="Helical" evidence="1">
    <location>
        <begin position="274"/>
        <end position="291"/>
    </location>
</feature>
<feature type="transmembrane region" description="Helical" evidence="1">
    <location>
        <begin position="244"/>
        <end position="262"/>
    </location>
</feature>
<protein>
    <submittedName>
        <fullName evidence="2">MFS transporter</fullName>
    </submittedName>
</protein>
<feature type="transmembrane region" description="Helical" evidence="1">
    <location>
        <begin position="7"/>
        <end position="30"/>
    </location>
</feature>
<feature type="transmembrane region" description="Helical" evidence="1">
    <location>
        <begin position="130"/>
        <end position="151"/>
    </location>
</feature>
<dbReference type="EMBL" id="CP033433">
    <property type="protein sequence ID" value="AYQ73298.1"/>
    <property type="molecule type" value="Genomic_DNA"/>
</dbReference>
<dbReference type="Gene3D" id="1.20.1250.20">
    <property type="entry name" value="MFS general substrate transporter like domains"/>
    <property type="match status" value="1"/>
</dbReference>
<feature type="transmembrane region" description="Helical" evidence="1">
    <location>
        <begin position="297"/>
        <end position="315"/>
    </location>
</feature>
<gene>
    <name evidence="2" type="ORF">EAV92_12405</name>
</gene>
<evidence type="ECO:0000313" key="3">
    <source>
        <dbReference type="Proteomes" id="UP000269097"/>
    </source>
</evidence>
<keyword evidence="1" id="KW-1133">Transmembrane helix</keyword>
<sequence>MPKSLRLLLAMNACCSVLAIFVSIFLNLFIWENGQSIAQVSLYNLSMYAAWGAAFTTAAKWLARHTIRLPLALSAVSGGAAFAFLGWVELDNRTVWLLLLGLPVGCMFGFSQASQNIGVALRGKGGDFAAYFGTASIIIQLLSVAVPIASARMIDGLGYGGSFAVMLAFAVLTLAFSAAMPAIRMPPPETPEESREFGKFRFRTAFGSPGSGWILLSLLFSGMFLQFQNLFTLLFTFSVTQDKLLIALLNVLYSAAALAGLAAYRKLRLQDGRWLWIGTWLLAVGFLIVLFRSPAAFIVSNVMTTAGMFFFSTVWNAQQFRFMEDGGTTRKASFLVWRECILIATRCVLLGLTFPLKELSGGWFAGLIGLILLCLFAIPVFQHRAERARAEQRQNSLTA</sequence>
<accession>A0A3G3JYG8</accession>
<dbReference type="Proteomes" id="UP000269097">
    <property type="component" value="Chromosome"/>
</dbReference>
<feature type="transmembrane region" description="Helical" evidence="1">
    <location>
        <begin position="163"/>
        <end position="183"/>
    </location>
</feature>
<dbReference type="AlphaFoldDB" id="A0A3G3JYG8"/>
<keyword evidence="3" id="KW-1185">Reference proteome</keyword>
<reference evidence="2 3" key="1">
    <citation type="submission" date="2018-10" db="EMBL/GenBank/DDBJ databases">
        <title>Genome Sequence of Cohnella sp.</title>
        <authorList>
            <person name="Srinivasan S."/>
            <person name="Kim M.K."/>
        </authorList>
    </citation>
    <scope>NUCLEOTIDE SEQUENCE [LARGE SCALE GENOMIC DNA]</scope>
    <source>
        <strain evidence="2 3">18JY8-7</strain>
    </source>
</reference>
<dbReference type="KEGG" id="coh:EAV92_12405"/>
<feature type="transmembrane region" description="Helical" evidence="1">
    <location>
        <begin position="69"/>
        <end position="88"/>
    </location>
</feature>
<keyword evidence="1" id="KW-0812">Transmembrane</keyword>
<feature type="transmembrane region" description="Helical" evidence="1">
    <location>
        <begin position="362"/>
        <end position="381"/>
    </location>
</feature>
<dbReference type="SUPFAM" id="SSF103473">
    <property type="entry name" value="MFS general substrate transporter"/>
    <property type="match status" value="2"/>
</dbReference>
<proteinExistence type="predicted"/>
<dbReference type="InterPro" id="IPR036259">
    <property type="entry name" value="MFS_trans_sf"/>
</dbReference>